<dbReference type="Pfam" id="PF00497">
    <property type="entry name" value="SBP_bac_3"/>
    <property type="match status" value="1"/>
</dbReference>
<dbReference type="EMBL" id="BSPW01000015">
    <property type="protein sequence ID" value="GLT16922.1"/>
    <property type="molecule type" value="Genomic_DNA"/>
</dbReference>
<dbReference type="Proteomes" id="UP001157138">
    <property type="component" value="Unassembled WGS sequence"/>
</dbReference>
<evidence type="ECO:0000313" key="7">
    <source>
        <dbReference type="Proteomes" id="UP001157138"/>
    </source>
</evidence>
<dbReference type="PANTHER" id="PTHR35936:SF25">
    <property type="entry name" value="ABC TRANSPORTER SUBSTRATE-BINDING PROTEIN"/>
    <property type="match status" value="1"/>
</dbReference>
<evidence type="ECO:0000256" key="3">
    <source>
        <dbReference type="SAM" id="Coils"/>
    </source>
</evidence>
<evidence type="ECO:0000256" key="4">
    <source>
        <dbReference type="SAM" id="SignalP"/>
    </source>
</evidence>
<evidence type="ECO:0000256" key="2">
    <source>
        <dbReference type="ARBA" id="ARBA00022729"/>
    </source>
</evidence>
<gene>
    <name evidence="6" type="ORF">GCM10007938_06990</name>
</gene>
<accession>A0ABQ6EV90</accession>
<dbReference type="Gene3D" id="3.40.190.10">
    <property type="entry name" value="Periplasmic binding protein-like II"/>
    <property type="match status" value="2"/>
</dbReference>
<dbReference type="RefSeq" id="WP_284190848.1">
    <property type="nucleotide sequence ID" value="NZ_BSPW01000015.1"/>
</dbReference>
<proteinExistence type="inferred from homology"/>
<comment type="similarity">
    <text evidence="1">Belongs to the bacterial solute-binding protein 3 family.</text>
</comment>
<evidence type="ECO:0000256" key="1">
    <source>
        <dbReference type="ARBA" id="ARBA00010333"/>
    </source>
</evidence>
<reference evidence="7" key="1">
    <citation type="journal article" date="2019" name="Int. J. Syst. Evol. Microbiol.">
        <title>The Global Catalogue of Microorganisms (GCM) 10K type strain sequencing project: providing services to taxonomists for standard genome sequencing and annotation.</title>
        <authorList>
            <consortium name="The Broad Institute Genomics Platform"/>
            <consortium name="The Broad Institute Genome Sequencing Center for Infectious Disease"/>
            <person name="Wu L."/>
            <person name="Ma J."/>
        </authorList>
    </citation>
    <scope>NUCLEOTIDE SEQUENCE [LARGE SCALE GENOMIC DNA]</scope>
    <source>
        <strain evidence="7">NBRC 108723</strain>
    </source>
</reference>
<protein>
    <recommendedName>
        <fullName evidence="5">Solute-binding protein family 3/N-terminal domain-containing protein</fullName>
    </recommendedName>
</protein>
<feature type="coiled-coil region" evidence="3">
    <location>
        <begin position="143"/>
        <end position="170"/>
    </location>
</feature>
<sequence>MKYSLLLLLLPAVCSAQTVTIGADEWFPMNGEPNSATPGFMIEIADKALTVSGMSLDYKIVPWERAIFMAREGKIDCIVGASSEEVPDFVFGKEEYARDHMTFYVNNGDSWKFDNVESLNGKKIGIISGYGYSEIIDDWLESNGQAMAGNNALEKNIKKLQSKRIDAVIDSKLVMDAKLKEMNLTGQIVSAGTVDEQYSLYIACGPNNPKSQSIVSALDTGIKQLRSQGEVNSIMQKYGLTDWKAN</sequence>
<dbReference type="SUPFAM" id="SSF53850">
    <property type="entry name" value="Periplasmic binding protein-like II"/>
    <property type="match status" value="1"/>
</dbReference>
<evidence type="ECO:0000259" key="5">
    <source>
        <dbReference type="SMART" id="SM00062"/>
    </source>
</evidence>
<dbReference type="PANTHER" id="PTHR35936">
    <property type="entry name" value="MEMBRANE-BOUND LYTIC MUREIN TRANSGLYCOSYLASE F"/>
    <property type="match status" value="1"/>
</dbReference>
<comment type="caution">
    <text evidence="6">The sequence shown here is derived from an EMBL/GenBank/DDBJ whole genome shotgun (WGS) entry which is preliminary data.</text>
</comment>
<keyword evidence="7" id="KW-1185">Reference proteome</keyword>
<feature type="signal peptide" evidence="4">
    <location>
        <begin position="1"/>
        <end position="16"/>
    </location>
</feature>
<feature type="domain" description="Solute-binding protein family 3/N-terminal" evidence="5">
    <location>
        <begin position="18"/>
        <end position="242"/>
    </location>
</feature>
<keyword evidence="3" id="KW-0175">Coiled coil</keyword>
<dbReference type="InterPro" id="IPR001638">
    <property type="entry name" value="Solute-binding_3/MltF_N"/>
</dbReference>
<dbReference type="SMART" id="SM00062">
    <property type="entry name" value="PBPb"/>
    <property type="match status" value="1"/>
</dbReference>
<name>A0ABQ6EV90_9VIBR</name>
<keyword evidence="2 4" id="KW-0732">Signal</keyword>
<evidence type="ECO:0000313" key="6">
    <source>
        <dbReference type="EMBL" id="GLT16922.1"/>
    </source>
</evidence>
<organism evidence="6 7">
    <name type="scientific">Vibrio zhanjiangensis</name>
    <dbReference type="NCBI Taxonomy" id="1046128"/>
    <lineage>
        <taxon>Bacteria</taxon>
        <taxon>Pseudomonadati</taxon>
        <taxon>Pseudomonadota</taxon>
        <taxon>Gammaproteobacteria</taxon>
        <taxon>Vibrionales</taxon>
        <taxon>Vibrionaceae</taxon>
        <taxon>Vibrio</taxon>
    </lineage>
</organism>
<feature type="chain" id="PRO_5046772921" description="Solute-binding protein family 3/N-terminal domain-containing protein" evidence="4">
    <location>
        <begin position="17"/>
        <end position="246"/>
    </location>
</feature>